<gene>
    <name evidence="2" type="ORF">A3K06_01010</name>
</gene>
<dbReference type="InterPro" id="IPR020550">
    <property type="entry name" value="Inositol_monophosphatase_CS"/>
</dbReference>
<dbReference type="Gene3D" id="3.30.540.10">
    <property type="entry name" value="Fructose-1,6-Bisphosphatase, subunit A, domain 1"/>
    <property type="match status" value="1"/>
</dbReference>
<evidence type="ECO:0000313" key="2">
    <source>
        <dbReference type="EMBL" id="OGE75966.1"/>
    </source>
</evidence>
<organism evidence="2 3">
    <name type="scientific">Candidatus Doudnabacteria bacterium RIFCSPHIGHO2_01_52_17</name>
    <dbReference type="NCBI Taxonomy" id="1817820"/>
    <lineage>
        <taxon>Bacteria</taxon>
        <taxon>Candidatus Doudnaibacteriota</taxon>
    </lineage>
</organism>
<evidence type="ECO:0008006" key="4">
    <source>
        <dbReference type="Google" id="ProtNLM"/>
    </source>
</evidence>
<dbReference type="InterPro" id="IPR050725">
    <property type="entry name" value="CysQ/Inositol_MonoPase"/>
</dbReference>
<sequence>MTSNGVKLWDETRLAVDAAKSAGERVMSIYNSDFLSERKKDGSEITEADRLSQEAIKSYLQKSGLPMLSEEQEDDMIRLNQERIWIVDPLDGTADFVDRTGEFSVMIALVQESLPVAGVIYRPTTGALFVAQKGQGSYVNDGGSWKKLEVNKISDLAKIRAVMSRHHLTDKERKILDELGVANFIQMGSAGLKAVAIAQGEADLYLTMTDKIKQWDTAAAHCLVAEAGGRITDLLGRGLVYNTEDVYHRNGILISNGFIHSGVVETCRRLKL</sequence>
<feature type="binding site" evidence="1">
    <location>
        <position position="70"/>
    </location>
    <ligand>
        <name>Mg(2+)</name>
        <dbReference type="ChEBI" id="CHEBI:18420"/>
        <label>1</label>
        <note>catalytic</note>
    </ligand>
</feature>
<dbReference type="AlphaFoldDB" id="A0A1F5NE92"/>
<protein>
    <recommendedName>
        <fullName evidence="4">3'(2'),5'-bisphosphate nucleotidase CysQ</fullName>
    </recommendedName>
</protein>
<dbReference type="PANTHER" id="PTHR43028">
    <property type="entry name" value="3'(2'),5'-BISPHOSPHATE NUCLEOTIDASE 1"/>
    <property type="match status" value="1"/>
</dbReference>
<feature type="binding site" evidence="1">
    <location>
        <position position="216"/>
    </location>
    <ligand>
        <name>Mg(2+)</name>
        <dbReference type="ChEBI" id="CHEBI:18420"/>
        <label>1</label>
        <note>catalytic</note>
    </ligand>
</feature>
<feature type="binding site" evidence="1">
    <location>
        <position position="88"/>
    </location>
    <ligand>
        <name>Mg(2+)</name>
        <dbReference type="ChEBI" id="CHEBI:18420"/>
        <label>1</label>
        <note>catalytic</note>
    </ligand>
</feature>
<dbReference type="InterPro" id="IPR000760">
    <property type="entry name" value="Inositol_monophosphatase-like"/>
</dbReference>
<feature type="binding site" evidence="1">
    <location>
        <position position="90"/>
    </location>
    <ligand>
        <name>Mg(2+)</name>
        <dbReference type="ChEBI" id="CHEBI:18420"/>
        <label>2</label>
    </ligand>
</feature>
<keyword evidence="1" id="KW-0479">Metal-binding</keyword>
<feature type="binding site" evidence="1">
    <location>
        <position position="91"/>
    </location>
    <ligand>
        <name>Mg(2+)</name>
        <dbReference type="ChEBI" id="CHEBI:18420"/>
        <label>1</label>
        <note>catalytic</note>
    </ligand>
</feature>
<dbReference type="Pfam" id="PF00459">
    <property type="entry name" value="Inositol_P"/>
    <property type="match status" value="1"/>
</dbReference>
<dbReference type="PANTHER" id="PTHR43028:SF5">
    <property type="entry name" value="3'(2'),5'-BISPHOSPHATE NUCLEOTIDASE 1"/>
    <property type="match status" value="1"/>
</dbReference>
<dbReference type="Gene3D" id="3.40.190.80">
    <property type="match status" value="1"/>
</dbReference>
<reference evidence="2 3" key="1">
    <citation type="journal article" date="2016" name="Nat. Commun.">
        <title>Thousands of microbial genomes shed light on interconnected biogeochemical processes in an aquifer system.</title>
        <authorList>
            <person name="Anantharaman K."/>
            <person name="Brown C.T."/>
            <person name="Hug L.A."/>
            <person name="Sharon I."/>
            <person name="Castelle C.J."/>
            <person name="Probst A.J."/>
            <person name="Thomas B.C."/>
            <person name="Singh A."/>
            <person name="Wilkins M.J."/>
            <person name="Karaoz U."/>
            <person name="Brodie E.L."/>
            <person name="Williams K.H."/>
            <person name="Hubbard S.S."/>
            <person name="Banfield J.F."/>
        </authorList>
    </citation>
    <scope>NUCLEOTIDE SEQUENCE [LARGE SCALE GENOMIC DNA]</scope>
</reference>
<name>A0A1F5NE92_9BACT</name>
<comment type="caution">
    <text evidence="2">The sequence shown here is derived from an EMBL/GenBank/DDBJ whole genome shotgun (WGS) entry which is preliminary data.</text>
</comment>
<dbReference type="GO" id="GO:0046872">
    <property type="term" value="F:metal ion binding"/>
    <property type="evidence" value="ECO:0007669"/>
    <property type="project" value="UniProtKB-KW"/>
</dbReference>
<dbReference type="PROSITE" id="PS00630">
    <property type="entry name" value="IMP_2"/>
    <property type="match status" value="1"/>
</dbReference>
<dbReference type="CDD" id="cd01638">
    <property type="entry name" value="CysQ"/>
    <property type="match status" value="1"/>
</dbReference>
<proteinExistence type="predicted"/>
<keyword evidence="1" id="KW-0460">Magnesium</keyword>
<dbReference type="PRINTS" id="PR00377">
    <property type="entry name" value="IMPHPHTASES"/>
</dbReference>
<dbReference type="GO" id="GO:0046854">
    <property type="term" value="P:phosphatidylinositol phosphate biosynthetic process"/>
    <property type="evidence" value="ECO:0007669"/>
    <property type="project" value="InterPro"/>
</dbReference>
<dbReference type="Proteomes" id="UP000176547">
    <property type="component" value="Unassembled WGS sequence"/>
</dbReference>
<accession>A0A1F5NE92</accession>
<comment type="cofactor">
    <cofactor evidence="1">
        <name>Mg(2+)</name>
        <dbReference type="ChEBI" id="CHEBI:18420"/>
    </cofactor>
</comment>
<dbReference type="EMBL" id="MFEG01000021">
    <property type="protein sequence ID" value="OGE75966.1"/>
    <property type="molecule type" value="Genomic_DNA"/>
</dbReference>
<evidence type="ECO:0000256" key="1">
    <source>
        <dbReference type="PIRSR" id="PIRSR600760-2"/>
    </source>
</evidence>
<dbReference type="SUPFAM" id="SSF56655">
    <property type="entry name" value="Carbohydrate phosphatase"/>
    <property type="match status" value="1"/>
</dbReference>
<evidence type="ECO:0000313" key="3">
    <source>
        <dbReference type="Proteomes" id="UP000176547"/>
    </source>
</evidence>